<dbReference type="GO" id="GO:0016757">
    <property type="term" value="F:glycosyltransferase activity"/>
    <property type="evidence" value="ECO:0007669"/>
    <property type="project" value="UniProtKB-KW"/>
</dbReference>
<proteinExistence type="predicted"/>
<dbReference type="InterPro" id="IPR049625">
    <property type="entry name" value="Glyco_transf_61_cat"/>
</dbReference>
<keyword evidence="2" id="KW-0808">Transferase</keyword>
<name>A0A517LYR0_9BACT</name>
<dbReference type="AlphaFoldDB" id="A0A517LYR0"/>
<dbReference type="EMBL" id="CP036261">
    <property type="protein sequence ID" value="QDS87758.1"/>
    <property type="molecule type" value="Genomic_DNA"/>
</dbReference>
<evidence type="ECO:0000256" key="3">
    <source>
        <dbReference type="ARBA" id="ARBA00023180"/>
    </source>
</evidence>
<dbReference type="PANTHER" id="PTHR20961">
    <property type="entry name" value="GLYCOSYLTRANSFERASE"/>
    <property type="match status" value="1"/>
</dbReference>
<evidence type="ECO:0000313" key="5">
    <source>
        <dbReference type="EMBL" id="QDS87758.1"/>
    </source>
</evidence>
<protein>
    <recommendedName>
        <fullName evidence="4">Glycosyltransferase 61 catalytic domain-containing protein</fullName>
    </recommendedName>
</protein>
<dbReference type="InterPro" id="IPR007657">
    <property type="entry name" value="Glycosyltransferase_61"/>
</dbReference>
<dbReference type="KEGG" id="ruv:EC9_19390"/>
<gene>
    <name evidence="5" type="ORF">EC9_19390</name>
</gene>
<dbReference type="Pfam" id="PF04577">
    <property type="entry name" value="Glyco_transf_61"/>
    <property type="match status" value="1"/>
</dbReference>
<dbReference type="Proteomes" id="UP000319557">
    <property type="component" value="Chromosome"/>
</dbReference>
<sequence>MRGISIRPTAARQAINGGTGLSERPERDFFEMDIANHNRKLVHYGKYVFALSTLLPFRLGKKKPTETLSTAELLDRYPRRVKLRWREEAGRLPVKSPRQAIKSDRTDDLADGLVMEIEGGWCHGRQCDWIGIDDVVLSELHRCDGPLAPKAVPGGWLNPRRIRRAMTTPRRLPQPVRVAGDVVVLNTSGSHNYFHWLCEVLPRLELVRQAGVLQADAYVVDNYKPFQRQALDLLGIPSDKVIEPHEGLLLHADRLIVPSLATTASRRRLSERLQSQLKSATNPPHAQPGRRLYVSRRLARNRSLGNDAEVAALLARHGFESHCLEQYTLEEQVRLFRDAAIVVGLHGAGLTNILLSARPIDLIEIKPSNCDRDYFQLLANEVGASCQQVAASRNRWRGSWHCPLEPLENAVLGAIAASETPLLANHTA</sequence>
<evidence type="ECO:0000256" key="1">
    <source>
        <dbReference type="ARBA" id="ARBA00022676"/>
    </source>
</evidence>
<organism evidence="5 6">
    <name type="scientific">Rosistilla ulvae</name>
    <dbReference type="NCBI Taxonomy" id="1930277"/>
    <lineage>
        <taxon>Bacteria</taxon>
        <taxon>Pseudomonadati</taxon>
        <taxon>Planctomycetota</taxon>
        <taxon>Planctomycetia</taxon>
        <taxon>Pirellulales</taxon>
        <taxon>Pirellulaceae</taxon>
        <taxon>Rosistilla</taxon>
    </lineage>
</organism>
<keyword evidence="1" id="KW-0328">Glycosyltransferase</keyword>
<keyword evidence="3" id="KW-0325">Glycoprotein</keyword>
<reference evidence="5 6" key="1">
    <citation type="submission" date="2019-02" db="EMBL/GenBank/DDBJ databases">
        <title>Deep-cultivation of Planctomycetes and their phenomic and genomic characterization uncovers novel biology.</title>
        <authorList>
            <person name="Wiegand S."/>
            <person name="Jogler M."/>
            <person name="Boedeker C."/>
            <person name="Pinto D."/>
            <person name="Vollmers J."/>
            <person name="Rivas-Marin E."/>
            <person name="Kohn T."/>
            <person name="Peeters S.H."/>
            <person name="Heuer A."/>
            <person name="Rast P."/>
            <person name="Oberbeckmann S."/>
            <person name="Bunk B."/>
            <person name="Jeske O."/>
            <person name="Meyerdierks A."/>
            <person name="Storesund J.E."/>
            <person name="Kallscheuer N."/>
            <person name="Luecker S."/>
            <person name="Lage O.M."/>
            <person name="Pohl T."/>
            <person name="Merkel B.J."/>
            <person name="Hornburger P."/>
            <person name="Mueller R.-W."/>
            <person name="Bruemmer F."/>
            <person name="Labrenz M."/>
            <person name="Spormann A.M."/>
            <person name="Op den Camp H."/>
            <person name="Overmann J."/>
            <person name="Amann R."/>
            <person name="Jetten M.S.M."/>
            <person name="Mascher T."/>
            <person name="Medema M.H."/>
            <person name="Devos D.P."/>
            <person name="Kaster A.-K."/>
            <person name="Ovreas L."/>
            <person name="Rohde M."/>
            <person name="Galperin M.Y."/>
            <person name="Jogler C."/>
        </authorList>
    </citation>
    <scope>NUCLEOTIDE SEQUENCE [LARGE SCALE GENOMIC DNA]</scope>
    <source>
        <strain evidence="5 6">EC9</strain>
    </source>
</reference>
<keyword evidence="6" id="KW-1185">Reference proteome</keyword>
<accession>A0A517LYR0</accession>
<feature type="domain" description="Glycosyltransferase 61 catalytic" evidence="4">
    <location>
        <begin position="193"/>
        <end position="357"/>
    </location>
</feature>
<evidence type="ECO:0000259" key="4">
    <source>
        <dbReference type="Pfam" id="PF04577"/>
    </source>
</evidence>
<evidence type="ECO:0000256" key="2">
    <source>
        <dbReference type="ARBA" id="ARBA00022679"/>
    </source>
</evidence>
<evidence type="ECO:0000313" key="6">
    <source>
        <dbReference type="Proteomes" id="UP000319557"/>
    </source>
</evidence>